<evidence type="ECO:0000313" key="3">
    <source>
        <dbReference type="Proteomes" id="UP000326924"/>
    </source>
</evidence>
<feature type="compositionally biased region" description="Polar residues" evidence="1">
    <location>
        <begin position="230"/>
        <end position="246"/>
    </location>
</feature>
<proteinExistence type="predicted"/>
<evidence type="ECO:0000313" key="2">
    <source>
        <dbReference type="EMBL" id="KAA8911114.1"/>
    </source>
</evidence>
<feature type="region of interest" description="Disordered" evidence="1">
    <location>
        <begin position="177"/>
        <end position="366"/>
    </location>
</feature>
<protein>
    <submittedName>
        <fullName evidence="2">Uncharacterized protein</fullName>
    </submittedName>
</protein>
<sequence length="677" mass="74229">MPSTSKYRSKAKQIIRSQKICVISSLHARSQQRLTYVNDSARSKTLSSSKSTGRQAKLSKFGFAAIPKDDSGGDAKRRRISGIREDSQDHRVAVDEVTETQFAGLTQSPHFCEDGLVESDLDSDLDLAAYPYISRKPSGILKPRFSPRNSRAKTVSSFPSGLPASIDKLEASVQTHAYTPNDDSNNVTDTPQPSVRELPRESNIRPKLKPPPPTTPKRPAVVPATCCEIPSSQSPTMSPLRTQMTPTRPYFRDHQTPIKKSRTASQTRWPETKAIIKSSQWYENEDTQGNLSDTESEGEGKSRPSLGERISASSTRSAKRADFVAADSVTTSPSVQLATNAGRVLQSSSRASQKPLPAAWSGEKKSVRAQAYDVDSMYRHATASRDPDKDNVITPVQCVLNGGADQSQNTPQNDRASEAESSEVMHVSHESASSHREQNNLSHAEYIPKSGPRESSIACDNSRSASTISQTEPLRSTLSQISSTGSQRESLDHDQHEGQTMFFPKTQAWGSDHGHLARDTSSDVLDYDTIAPFTSPSTEQGSFSQGCILPHNTAEEGDFDDETESLESLMEFRPIRTQQFPHSMFVESVLPSPDGSDVGSPTNVSQDLGRLELKFGSANHDAAEVPSRGGVQAELGQRQMRNDTQLLPDTLMESFPMPPAMTQHSSHLHEEYLLDTQ</sequence>
<comment type="caution">
    <text evidence="2">The sequence shown here is derived from an EMBL/GenBank/DDBJ whole genome shotgun (WGS) entry which is preliminary data.</text>
</comment>
<feature type="compositionally biased region" description="Basic and acidic residues" evidence="1">
    <location>
        <begin position="426"/>
        <end position="438"/>
    </location>
</feature>
<dbReference type="OrthoDB" id="5431448at2759"/>
<dbReference type="EMBL" id="VXIS01000039">
    <property type="protein sequence ID" value="KAA8911114.1"/>
    <property type="molecule type" value="Genomic_DNA"/>
</dbReference>
<feature type="compositionally biased region" description="Polar residues" evidence="1">
    <location>
        <begin position="328"/>
        <end position="352"/>
    </location>
</feature>
<evidence type="ECO:0000256" key="1">
    <source>
        <dbReference type="SAM" id="MobiDB-lite"/>
    </source>
</evidence>
<reference evidence="2 3" key="1">
    <citation type="submission" date="2019-09" db="EMBL/GenBank/DDBJ databases">
        <title>Draft genome of the ectomycorrhizal ascomycete Sphaerosporella brunnea.</title>
        <authorList>
            <consortium name="DOE Joint Genome Institute"/>
            <person name="Benucci G.M."/>
            <person name="Marozzi G."/>
            <person name="Antonielli L."/>
            <person name="Sanchez S."/>
            <person name="Marco P."/>
            <person name="Wang X."/>
            <person name="Falini L.B."/>
            <person name="Barry K."/>
            <person name="Haridas S."/>
            <person name="Lipzen A."/>
            <person name="Labutti K."/>
            <person name="Grigoriev I.V."/>
            <person name="Murat C."/>
            <person name="Martin F."/>
            <person name="Albertini E."/>
            <person name="Donnini D."/>
            <person name="Bonito G."/>
        </authorList>
    </citation>
    <scope>NUCLEOTIDE SEQUENCE [LARGE SCALE GENOMIC DNA]</scope>
    <source>
        <strain evidence="2 3">Sb_GMNB300</strain>
    </source>
</reference>
<dbReference type="InParanoid" id="A0A5J5F593"/>
<dbReference type="Proteomes" id="UP000326924">
    <property type="component" value="Unassembled WGS sequence"/>
</dbReference>
<accession>A0A5J5F593</accession>
<organism evidence="2 3">
    <name type="scientific">Sphaerosporella brunnea</name>
    <dbReference type="NCBI Taxonomy" id="1250544"/>
    <lineage>
        <taxon>Eukaryota</taxon>
        <taxon>Fungi</taxon>
        <taxon>Dikarya</taxon>
        <taxon>Ascomycota</taxon>
        <taxon>Pezizomycotina</taxon>
        <taxon>Pezizomycetes</taxon>
        <taxon>Pezizales</taxon>
        <taxon>Pyronemataceae</taxon>
        <taxon>Sphaerosporella</taxon>
    </lineage>
</organism>
<feature type="region of interest" description="Disordered" evidence="1">
    <location>
        <begin position="144"/>
        <end position="163"/>
    </location>
</feature>
<feature type="compositionally biased region" description="Polar residues" evidence="1">
    <location>
        <begin position="147"/>
        <end position="159"/>
    </location>
</feature>
<feature type="compositionally biased region" description="Polar residues" evidence="1">
    <location>
        <begin position="404"/>
        <end position="414"/>
    </location>
</feature>
<feature type="region of interest" description="Disordered" evidence="1">
    <location>
        <begin position="401"/>
        <end position="496"/>
    </location>
</feature>
<feature type="compositionally biased region" description="Polar residues" evidence="1">
    <location>
        <begin position="177"/>
        <end position="193"/>
    </location>
</feature>
<gene>
    <name evidence="2" type="ORF">FN846DRAFT_936673</name>
</gene>
<dbReference type="AlphaFoldDB" id="A0A5J5F593"/>
<name>A0A5J5F593_9PEZI</name>
<keyword evidence="3" id="KW-1185">Reference proteome</keyword>
<feature type="compositionally biased region" description="Polar residues" evidence="1">
    <location>
        <begin position="277"/>
        <end position="293"/>
    </location>
</feature>
<feature type="compositionally biased region" description="Polar residues" evidence="1">
    <location>
        <begin position="458"/>
        <end position="488"/>
    </location>
</feature>